<feature type="domain" description="Core-binding (CB)" evidence="6">
    <location>
        <begin position="30"/>
        <end position="112"/>
    </location>
</feature>
<accession>A0ABW6E508</accession>
<dbReference type="PROSITE" id="PS51900">
    <property type="entry name" value="CB"/>
    <property type="match status" value="1"/>
</dbReference>
<evidence type="ECO:0000256" key="1">
    <source>
        <dbReference type="ARBA" id="ARBA00008857"/>
    </source>
</evidence>
<evidence type="ECO:0000256" key="3">
    <source>
        <dbReference type="ARBA" id="ARBA00023172"/>
    </source>
</evidence>
<dbReference type="RefSeq" id="WP_244209664.1">
    <property type="nucleotide sequence ID" value="NZ_JBHVRE010000033.1"/>
</dbReference>
<dbReference type="PROSITE" id="PS51898">
    <property type="entry name" value="TYR_RECOMBINASE"/>
    <property type="match status" value="1"/>
</dbReference>
<evidence type="ECO:0000313" key="8">
    <source>
        <dbReference type="Proteomes" id="UP001598300"/>
    </source>
</evidence>
<gene>
    <name evidence="7" type="ORF">ACFWR3_27975</name>
</gene>
<dbReference type="InterPro" id="IPR002104">
    <property type="entry name" value="Integrase_catalytic"/>
</dbReference>
<reference evidence="7 8" key="1">
    <citation type="submission" date="2024-09" db="EMBL/GenBank/DDBJ databases">
        <title>The Natural Products Discovery Center: Release of the First 8490 Sequenced Strains for Exploring Actinobacteria Biosynthetic Diversity.</title>
        <authorList>
            <person name="Kalkreuter E."/>
            <person name="Kautsar S.A."/>
            <person name="Yang D."/>
            <person name="Bader C.D."/>
            <person name="Teijaro C.N."/>
            <person name="Fluegel L."/>
            <person name="Davis C.M."/>
            <person name="Simpson J.R."/>
            <person name="Lauterbach L."/>
            <person name="Steele A.D."/>
            <person name="Gui C."/>
            <person name="Meng S."/>
            <person name="Li G."/>
            <person name="Viehrig K."/>
            <person name="Ye F."/>
            <person name="Su P."/>
            <person name="Kiefer A.F."/>
            <person name="Nichols A."/>
            <person name="Cepeda A.J."/>
            <person name="Yan W."/>
            <person name="Fan B."/>
            <person name="Jiang Y."/>
            <person name="Adhikari A."/>
            <person name="Zheng C.-J."/>
            <person name="Schuster L."/>
            <person name="Cowan T.M."/>
            <person name="Smanski M.J."/>
            <person name="Chevrette M.G."/>
            <person name="De Carvalho L.P.S."/>
            <person name="Shen B."/>
        </authorList>
    </citation>
    <scope>NUCLEOTIDE SEQUENCE [LARGE SCALE GENOMIC DNA]</scope>
    <source>
        <strain evidence="7 8">NPDC058584</strain>
    </source>
</reference>
<comment type="similarity">
    <text evidence="1">Belongs to the 'phage' integrase family.</text>
</comment>
<protein>
    <submittedName>
        <fullName evidence="7">Tyrosine-type recombinase/integrase</fullName>
    </submittedName>
</protein>
<comment type="caution">
    <text evidence="7">The sequence shown here is derived from an EMBL/GenBank/DDBJ whole genome shotgun (WGS) entry which is preliminary data.</text>
</comment>
<evidence type="ECO:0000256" key="4">
    <source>
        <dbReference type="PROSITE-ProRule" id="PRU01248"/>
    </source>
</evidence>
<dbReference type="PANTHER" id="PTHR30349">
    <property type="entry name" value="PHAGE INTEGRASE-RELATED"/>
    <property type="match status" value="1"/>
</dbReference>
<dbReference type="Pfam" id="PF00589">
    <property type="entry name" value="Phage_integrase"/>
    <property type="match status" value="1"/>
</dbReference>
<dbReference type="Gene3D" id="1.10.150.130">
    <property type="match status" value="1"/>
</dbReference>
<dbReference type="InterPro" id="IPR011010">
    <property type="entry name" value="DNA_brk_join_enz"/>
</dbReference>
<keyword evidence="8" id="KW-1185">Reference proteome</keyword>
<proteinExistence type="inferred from homology"/>
<dbReference type="InterPro" id="IPR050090">
    <property type="entry name" value="Tyrosine_recombinase_XerCD"/>
</dbReference>
<feature type="domain" description="Tyr recombinase" evidence="5">
    <location>
        <begin position="136"/>
        <end position="351"/>
    </location>
</feature>
<keyword evidence="3" id="KW-0233">DNA recombination</keyword>
<dbReference type="EMBL" id="JBHXPM010000032">
    <property type="protein sequence ID" value="MFD3959903.1"/>
    <property type="molecule type" value="Genomic_DNA"/>
</dbReference>
<evidence type="ECO:0000259" key="6">
    <source>
        <dbReference type="PROSITE" id="PS51900"/>
    </source>
</evidence>
<evidence type="ECO:0000259" key="5">
    <source>
        <dbReference type="PROSITE" id="PS51898"/>
    </source>
</evidence>
<dbReference type="Proteomes" id="UP001598300">
    <property type="component" value="Unassembled WGS sequence"/>
</dbReference>
<dbReference type="InterPro" id="IPR013762">
    <property type="entry name" value="Integrase-like_cat_sf"/>
</dbReference>
<evidence type="ECO:0000256" key="2">
    <source>
        <dbReference type="ARBA" id="ARBA00023125"/>
    </source>
</evidence>
<name>A0ABW6E508_9ACTN</name>
<dbReference type="Gene3D" id="1.10.443.10">
    <property type="entry name" value="Intergrase catalytic core"/>
    <property type="match status" value="1"/>
</dbReference>
<keyword evidence="2 4" id="KW-0238">DNA-binding</keyword>
<dbReference type="SUPFAM" id="SSF56349">
    <property type="entry name" value="DNA breaking-rejoining enzymes"/>
    <property type="match status" value="1"/>
</dbReference>
<dbReference type="PANTHER" id="PTHR30349:SF64">
    <property type="entry name" value="PROPHAGE INTEGRASE INTD-RELATED"/>
    <property type="match status" value="1"/>
</dbReference>
<organism evidence="7 8">
    <name type="scientific">Streptomyces bacillaris</name>
    <dbReference type="NCBI Taxonomy" id="68179"/>
    <lineage>
        <taxon>Bacteria</taxon>
        <taxon>Bacillati</taxon>
        <taxon>Actinomycetota</taxon>
        <taxon>Actinomycetes</taxon>
        <taxon>Kitasatosporales</taxon>
        <taxon>Streptomycetaceae</taxon>
        <taxon>Streptomyces</taxon>
    </lineage>
</organism>
<dbReference type="InterPro" id="IPR044068">
    <property type="entry name" value="CB"/>
</dbReference>
<sequence length="450" mass="48696">MGLGGADAFVVHVENDKKSGTCLDAARGTVRLQVWAQDWVEQRAIGDTTRRNYEGFFRNHLVPSLGQRALASLARRDFELFAKNLHGSGAGLAASTVNDRMLVVAAMLEAAVVDKQIPDNPARGVRISRARPTAADEDEIPTPAEVDLIAAHISSQYRLAVYLQAGTGQRPSEALAFSTECRRPGFVSIRWQVSAMAHDADCRTVFVPLKNRTEGEYRDVPTALFVDQEMDAHLSTWKPVPVIFIGQRGKRRRLEAFFSPRSHGKSTMPTASTYGYHFKRACQSAGLVGPDGKATYTPGSLRHFFASTALAHGVPIHEVSRWLGHRSVKTTIDIYGHLLPSAWGRCRTVLQNAMRPAPLIEAGPAETLTGSGVSTQATGQGVAGEGSELHGAGMELPCWDRAGMGWERPCWVSDTVLPGATGGQGEDPSTRFLHGLMASCGNKSAPARRC</sequence>
<evidence type="ECO:0000313" key="7">
    <source>
        <dbReference type="EMBL" id="MFD3959903.1"/>
    </source>
</evidence>
<dbReference type="InterPro" id="IPR010998">
    <property type="entry name" value="Integrase_recombinase_N"/>
</dbReference>